<dbReference type="EMBL" id="CP157484">
    <property type="protein sequence ID" value="XBO41731.1"/>
    <property type="molecule type" value="Genomic_DNA"/>
</dbReference>
<sequence length="127" mass="14241">MEINRPEIVAQVREVFLRYEAALQANDVPTLEELFWNAPETTRYGVGENLYGWPAISAFRRSGKLGRFTRTLMNTVITTYGSDFATANTEYQRDGEASPGRETKTLIRTPEGWRIASAHASLLGVTV</sequence>
<dbReference type="InterPro" id="IPR032710">
    <property type="entry name" value="NTF2-like_dom_sf"/>
</dbReference>
<dbReference type="InterPro" id="IPR024507">
    <property type="entry name" value="AtzH-like"/>
</dbReference>
<accession>A0AAU7JMU0</accession>
<dbReference type="Pfam" id="PF11533">
    <property type="entry name" value="AtzH-like"/>
    <property type="match status" value="1"/>
</dbReference>
<dbReference type="Gene3D" id="3.10.450.50">
    <property type="match status" value="1"/>
</dbReference>
<evidence type="ECO:0000313" key="1">
    <source>
        <dbReference type="EMBL" id="XBO41731.1"/>
    </source>
</evidence>
<reference evidence="1" key="1">
    <citation type="submission" date="2024-05" db="EMBL/GenBank/DDBJ databases">
        <authorList>
            <person name="Kim S."/>
            <person name="Heo J."/>
            <person name="Choi H."/>
            <person name="Choi Y."/>
            <person name="Kwon S.-W."/>
            <person name="Kim Y."/>
        </authorList>
    </citation>
    <scope>NUCLEOTIDE SEQUENCE</scope>
    <source>
        <strain evidence="1">KACC 23698</strain>
    </source>
</reference>
<protein>
    <submittedName>
        <fullName evidence="1">Oxalurate catabolism protein HpxZ</fullName>
    </submittedName>
</protein>
<dbReference type="SUPFAM" id="SSF54427">
    <property type="entry name" value="NTF2-like"/>
    <property type="match status" value="1"/>
</dbReference>
<dbReference type="NCBIfam" id="NF033625">
    <property type="entry name" value="HpxZ"/>
    <property type="match status" value="1"/>
</dbReference>
<proteinExistence type="predicted"/>
<name>A0AAU7JMU0_9HYPH</name>
<dbReference type="AlphaFoldDB" id="A0AAU7JMU0"/>
<gene>
    <name evidence="1" type="primary">hpxZ</name>
    <name evidence="1" type="ORF">ABEG18_10410</name>
</gene>
<organism evidence="1">
    <name type="scientific">Alsobacter sp. KACC 23698</name>
    <dbReference type="NCBI Taxonomy" id="3149229"/>
    <lineage>
        <taxon>Bacteria</taxon>
        <taxon>Pseudomonadati</taxon>
        <taxon>Pseudomonadota</taxon>
        <taxon>Alphaproteobacteria</taxon>
        <taxon>Hyphomicrobiales</taxon>
        <taxon>Alsobacteraceae</taxon>
        <taxon>Alsobacter</taxon>
    </lineage>
</organism>